<dbReference type="Gene3D" id="3.40.140.10">
    <property type="entry name" value="Cytidine Deaminase, domain 2"/>
    <property type="match status" value="1"/>
</dbReference>
<sequence>MGAYLISTPPTLRCTISDDASLGMAFLKMPKAGFGPSDLMRKTKLAAFHTDGLSDFAGSFWPQGQQERGFQPEPGCSEPTFVGSAADIAFFASSFFNFAASVLQRETDYVAKALFVSAQNDRRPIESRVVDLGVEDLSEDVNYQYRVSISLSARKGVESEIASNARSGNRTNETGGLLLGEIDDSLQSIYIDIATGPPPDSHKSPQRFLCGVEGTKDQCSFYANRSGNSTKFVGVWHTHPVSMPNASDVDLEAIAQILHAQEKTPRHVVMLIVGFATTNPTWRFYLFRKNQFRFIPVEIEAEKDGR</sequence>
<dbReference type="GO" id="GO:0008237">
    <property type="term" value="F:metallopeptidase activity"/>
    <property type="evidence" value="ECO:0007669"/>
    <property type="project" value="UniProtKB-KW"/>
</dbReference>
<dbReference type="Pfam" id="PF14464">
    <property type="entry name" value="Prok-JAB"/>
    <property type="match status" value="1"/>
</dbReference>
<evidence type="ECO:0000256" key="4">
    <source>
        <dbReference type="ARBA" id="ARBA00022833"/>
    </source>
</evidence>
<dbReference type="eggNOG" id="COG1310">
    <property type="taxonomic scope" value="Bacteria"/>
</dbReference>
<gene>
    <name evidence="7" type="ordered locus">Mmc1_0659</name>
</gene>
<keyword evidence="3" id="KW-0378">Hydrolase</keyword>
<dbReference type="STRING" id="156889.Mmc1_0659"/>
<accession>A0L5D7</accession>
<proteinExistence type="predicted"/>
<evidence type="ECO:0000256" key="1">
    <source>
        <dbReference type="ARBA" id="ARBA00022670"/>
    </source>
</evidence>
<evidence type="ECO:0000259" key="6">
    <source>
        <dbReference type="Pfam" id="PF14464"/>
    </source>
</evidence>
<name>A0L5D7_MAGMM</name>
<dbReference type="KEGG" id="mgm:Mmc1_0659"/>
<reference evidence="7 8" key="2">
    <citation type="journal article" date="2012" name="Int. J. Syst. Evol. Microbiol.">
        <title>Magnetococcus marinus gen. nov., sp. nov., a marine, magnetotactic bacterium that represents a novel lineage (Magnetococcaceae fam. nov.; Magnetococcales ord. nov.) at the base of the Alphaproteobacteria.</title>
        <authorList>
            <person name="Bazylinski D.A."/>
            <person name="Williams T.J."/>
            <person name="Lefevre C.T."/>
            <person name="Berg R.J."/>
            <person name="Zhang C.L."/>
            <person name="Bowser S.S."/>
            <person name="Dean A.J."/>
            <person name="Beveridge T.J."/>
        </authorList>
    </citation>
    <scope>NUCLEOTIDE SEQUENCE [LARGE SCALE GENOMIC DNA]</scope>
    <source>
        <strain evidence="8">ATCC BAA-1437 / JCM 17883 / MC-1</strain>
    </source>
</reference>
<keyword evidence="2" id="KW-0479">Metal-binding</keyword>
<keyword evidence="8" id="KW-1185">Reference proteome</keyword>
<evidence type="ECO:0000256" key="2">
    <source>
        <dbReference type="ARBA" id="ARBA00022723"/>
    </source>
</evidence>
<evidence type="ECO:0000313" key="7">
    <source>
        <dbReference type="EMBL" id="ABK43180.1"/>
    </source>
</evidence>
<evidence type="ECO:0000256" key="3">
    <source>
        <dbReference type="ARBA" id="ARBA00022801"/>
    </source>
</evidence>
<dbReference type="InterPro" id="IPR028090">
    <property type="entry name" value="JAB_dom_prok"/>
</dbReference>
<dbReference type="GO" id="GO:0006508">
    <property type="term" value="P:proteolysis"/>
    <property type="evidence" value="ECO:0007669"/>
    <property type="project" value="UniProtKB-KW"/>
</dbReference>
<dbReference type="HOGENOM" id="CLU_908522_0_0_5"/>
<evidence type="ECO:0000256" key="5">
    <source>
        <dbReference type="ARBA" id="ARBA00023049"/>
    </source>
</evidence>
<dbReference type="AlphaFoldDB" id="A0L5D7"/>
<reference evidence="8" key="1">
    <citation type="journal article" date="2009" name="Appl. Environ. Microbiol.">
        <title>Complete genome sequence of the chemolithoautotrophic marine magnetotactic coccus strain MC-1.</title>
        <authorList>
            <person name="Schubbe S."/>
            <person name="Williams T.J."/>
            <person name="Xie G."/>
            <person name="Kiss H.E."/>
            <person name="Brettin T.S."/>
            <person name="Martinez D."/>
            <person name="Ross C.A."/>
            <person name="Schuler D."/>
            <person name="Cox B.L."/>
            <person name="Nealson K.H."/>
            <person name="Bazylinski D.A."/>
        </authorList>
    </citation>
    <scope>NUCLEOTIDE SEQUENCE [LARGE SCALE GENOMIC DNA]</scope>
    <source>
        <strain evidence="8">ATCC BAA-1437 / JCM 17883 / MC-1</strain>
    </source>
</reference>
<keyword evidence="1" id="KW-0645">Protease</keyword>
<dbReference type="GO" id="GO:0046872">
    <property type="term" value="F:metal ion binding"/>
    <property type="evidence" value="ECO:0007669"/>
    <property type="project" value="UniProtKB-KW"/>
</dbReference>
<organism evidence="7 8">
    <name type="scientific">Magnetococcus marinus (strain ATCC BAA-1437 / JCM 17883 / MC-1)</name>
    <dbReference type="NCBI Taxonomy" id="156889"/>
    <lineage>
        <taxon>Bacteria</taxon>
        <taxon>Pseudomonadati</taxon>
        <taxon>Pseudomonadota</taxon>
        <taxon>Magnetococcia</taxon>
        <taxon>Magnetococcales</taxon>
        <taxon>Magnetococcaceae</taxon>
        <taxon>Magnetococcus</taxon>
    </lineage>
</organism>
<keyword evidence="5" id="KW-0482">Metalloprotease</keyword>
<protein>
    <submittedName>
        <fullName evidence="7">HesA/MoeB/ThiF type protein</fullName>
    </submittedName>
</protein>
<evidence type="ECO:0000313" key="8">
    <source>
        <dbReference type="Proteomes" id="UP000002586"/>
    </source>
</evidence>
<dbReference type="SUPFAM" id="SSF102712">
    <property type="entry name" value="JAB1/MPN domain"/>
    <property type="match status" value="1"/>
</dbReference>
<dbReference type="Proteomes" id="UP000002586">
    <property type="component" value="Chromosome"/>
</dbReference>
<keyword evidence="4" id="KW-0862">Zinc</keyword>
<feature type="domain" description="JAB" evidence="6">
    <location>
        <begin position="157"/>
        <end position="284"/>
    </location>
</feature>
<dbReference type="EMBL" id="CP000471">
    <property type="protein sequence ID" value="ABK43180.1"/>
    <property type="molecule type" value="Genomic_DNA"/>
</dbReference>